<dbReference type="AlphaFoldDB" id="A0A1H1GJ19"/>
<evidence type="ECO:0000259" key="1">
    <source>
        <dbReference type="Pfam" id="PF13460"/>
    </source>
</evidence>
<dbReference type="SUPFAM" id="SSF51735">
    <property type="entry name" value="NAD(P)-binding Rossmann-fold domains"/>
    <property type="match status" value="1"/>
</dbReference>
<proteinExistence type="predicted"/>
<dbReference type="InterPro" id="IPR016040">
    <property type="entry name" value="NAD(P)-bd_dom"/>
</dbReference>
<dbReference type="PANTHER" id="PTHR43355">
    <property type="entry name" value="FLAVIN REDUCTASE (NADPH)"/>
    <property type="match status" value="1"/>
</dbReference>
<dbReference type="EMBL" id="FNKL01000004">
    <property type="protein sequence ID" value="SDR13127.1"/>
    <property type="molecule type" value="Genomic_DNA"/>
</dbReference>
<sequence length="217" mass="24910">MNTHTIAVIGGTGKSGKYLVQNLLDKKYSIKLLLRNPENFKIKNPLIEIVKGDARDYDAINNLIKDCNTVISTIGQPVGEESIFSDSTKNIIQSMNFHGIRRYIVTTGLNVDTPFDNKNEKVKMATEWMYQNYPKTTQDKQDEYEILLKSNLDWTLVRLPMIIQTSESFPTETNLEDCKGENISATDLAEFLVSQIEDETYIRESPFLYNIFKHKLD</sequence>
<evidence type="ECO:0000313" key="2">
    <source>
        <dbReference type="EMBL" id="SDR13127.1"/>
    </source>
</evidence>
<dbReference type="STRING" id="311333.SAMN05421664_3704"/>
<feature type="domain" description="NAD(P)-binding" evidence="1">
    <location>
        <begin position="10"/>
        <end position="198"/>
    </location>
</feature>
<dbReference type="InterPro" id="IPR036291">
    <property type="entry name" value="NAD(P)-bd_dom_sf"/>
</dbReference>
<gene>
    <name evidence="2" type="ORF">SAMN05421664_3704</name>
</gene>
<dbReference type="InterPro" id="IPR051606">
    <property type="entry name" value="Polyketide_Oxido-like"/>
</dbReference>
<name>A0A1H1GJ19_9FLAO</name>
<accession>A0A1H1GJ19</accession>
<reference evidence="3" key="1">
    <citation type="submission" date="2016-10" db="EMBL/GenBank/DDBJ databases">
        <authorList>
            <person name="Varghese N."/>
            <person name="Submissions S."/>
        </authorList>
    </citation>
    <scope>NUCLEOTIDE SEQUENCE [LARGE SCALE GENOMIC DNA]</scope>
    <source>
        <strain evidence="3">DSM 17072</strain>
    </source>
</reference>
<dbReference type="Gene3D" id="3.40.50.720">
    <property type="entry name" value="NAD(P)-binding Rossmann-like Domain"/>
    <property type="match status" value="1"/>
</dbReference>
<dbReference type="GO" id="GO:0016646">
    <property type="term" value="F:oxidoreductase activity, acting on the CH-NH group of donors, NAD or NADP as acceptor"/>
    <property type="evidence" value="ECO:0007669"/>
    <property type="project" value="TreeGrafter"/>
</dbReference>
<keyword evidence="3" id="KW-1185">Reference proteome</keyword>
<dbReference type="OrthoDB" id="9790734at2"/>
<organism evidence="2 3">
    <name type="scientific">Chryseobacterium soldanellicola</name>
    <dbReference type="NCBI Taxonomy" id="311333"/>
    <lineage>
        <taxon>Bacteria</taxon>
        <taxon>Pseudomonadati</taxon>
        <taxon>Bacteroidota</taxon>
        <taxon>Flavobacteriia</taxon>
        <taxon>Flavobacteriales</taxon>
        <taxon>Weeksellaceae</taxon>
        <taxon>Chryseobacterium group</taxon>
        <taxon>Chryseobacterium</taxon>
    </lineage>
</organism>
<evidence type="ECO:0000313" key="3">
    <source>
        <dbReference type="Proteomes" id="UP000199627"/>
    </source>
</evidence>
<dbReference type="PANTHER" id="PTHR43355:SF2">
    <property type="entry name" value="FLAVIN REDUCTASE (NADPH)"/>
    <property type="match status" value="1"/>
</dbReference>
<protein>
    <submittedName>
        <fullName evidence="2">Putative NADH-flavin reductase</fullName>
    </submittedName>
</protein>
<dbReference type="Pfam" id="PF13460">
    <property type="entry name" value="NAD_binding_10"/>
    <property type="match status" value="1"/>
</dbReference>
<dbReference type="RefSeq" id="WP_089757162.1">
    <property type="nucleotide sequence ID" value="NZ_FNKL01000004.1"/>
</dbReference>
<dbReference type="Proteomes" id="UP000199627">
    <property type="component" value="Unassembled WGS sequence"/>
</dbReference>